<dbReference type="PANTHER" id="PTHR43065">
    <property type="entry name" value="SENSOR HISTIDINE KINASE"/>
    <property type="match status" value="1"/>
</dbReference>
<evidence type="ECO:0000256" key="2">
    <source>
        <dbReference type="ARBA" id="ARBA00012438"/>
    </source>
</evidence>
<dbReference type="CDD" id="cd00082">
    <property type="entry name" value="HisKA"/>
    <property type="match status" value="1"/>
</dbReference>
<dbReference type="Proteomes" id="UP000002710">
    <property type="component" value="Chromosome"/>
</dbReference>
<dbReference type="InterPro" id="IPR035965">
    <property type="entry name" value="PAS-like_dom_sf"/>
</dbReference>
<gene>
    <name evidence="10" type="ordered locus">Dde_3233</name>
</gene>
<dbReference type="Gene3D" id="1.10.287.130">
    <property type="match status" value="1"/>
</dbReference>
<organism evidence="10 11">
    <name type="scientific">Oleidesulfovibrio alaskensis (strain ATCC BAA-1058 / DSM 17464 / G20)</name>
    <name type="common">Desulfovibrio alaskensis</name>
    <dbReference type="NCBI Taxonomy" id="207559"/>
    <lineage>
        <taxon>Bacteria</taxon>
        <taxon>Pseudomonadati</taxon>
        <taxon>Thermodesulfobacteriota</taxon>
        <taxon>Desulfovibrionia</taxon>
        <taxon>Desulfovibrionales</taxon>
        <taxon>Desulfovibrionaceae</taxon>
        <taxon>Oleidesulfovibrio</taxon>
    </lineage>
</organism>
<dbReference type="InterPro" id="IPR036890">
    <property type="entry name" value="HATPase_C_sf"/>
</dbReference>
<dbReference type="KEGG" id="dde:Dde_3233"/>
<dbReference type="PROSITE" id="PS50113">
    <property type="entry name" value="PAC"/>
    <property type="match status" value="3"/>
</dbReference>
<dbReference type="STRING" id="207559.Dde_3233"/>
<dbReference type="Gene3D" id="3.30.450.20">
    <property type="entry name" value="PAS domain"/>
    <property type="match status" value="3"/>
</dbReference>
<dbReference type="InterPro" id="IPR001789">
    <property type="entry name" value="Sig_transdc_resp-reg_receiver"/>
</dbReference>
<evidence type="ECO:0000313" key="11">
    <source>
        <dbReference type="Proteomes" id="UP000002710"/>
    </source>
</evidence>
<dbReference type="InterPro" id="IPR003661">
    <property type="entry name" value="HisK_dim/P_dom"/>
</dbReference>
<feature type="domain" description="PAS" evidence="8">
    <location>
        <begin position="404"/>
        <end position="485"/>
    </location>
</feature>
<dbReference type="SUPFAM" id="SSF55874">
    <property type="entry name" value="ATPase domain of HSP90 chaperone/DNA topoisomerase II/histidine kinase"/>
    <property type="match status" value="1"/>
</dbReference>
<feature type="domain" description="PAC" evidence="9">
    <location>
        <begin position="727"/>
        <end position="779"/>
    </location>
</feature>
<keyword evidence="11" id="KW-1185">Reference proteome</keyword>
<dbReference type="InterPro" id="IPR011006">
    <property type="entry name" value="CheY-like_superfamily"/>
</dbReference>
<dbReference type="Pfam" id="PF00072">
    <property type="entry name" value="Response_reg"/>
    <property type="match status" value="1"/>
</dbReference>
<dbReference type="InterPro" id="IPR004358">
    <property type="entry name" value="Sig_transdc_His_kin-like_C"/>
</dbReference>
<comment type="catalytic activity">
    <reaction evidence="1">
        <text>ATP + protein L-histidine = ADP + protein N-phospho-L-histidine.</text>
        <dbReference type="EC" id="2.7.13.3"/>
    </reaction>
</comment>
<dbReference type="InterPro" id="IPR003594">
    <property type="entry name" value="HATPase_dom"/>
</dbReference>
<dbReference type="InterPro" id="IPR000014">
    <property type="entry name" value="PAS"/>
</dbReference>
<name>Q30WB9_OLEA2</name>
<feature type="domain" description="PAC" evidence="9">
    <location>
        <begin position="476"/>
        <end position="528"/>
    </location>
</feature>
<dbReference type="Pfam" id="PF08448">
    <property type="entry name" value="PAS_4"/>
    <property type="match status" value="2"/>
</dbReference>
<accession>Q30WB9</accession>
<evidence type="ECO:0000256" key="4">
    <source>
        <dbReference type="PROSITE-ProRule" id="PRU00169"/>
    </source>
</evidence>
<dbReference type="SMART" id="SM00387">
    <property type="entry name" value="HATPase_c"/>
    <property type="match status" value="1"/>
</dbReference>
<dbReference type="NCBIfam" id="TIGR00229">
    <property type="entry name" value="sensory_box"/>
    <property type="match status" value="3"/>
</dbReference>
<feature type="domain" description="Histidine kinase" evidence="6">
    <location>
        <begin position="792"/>
        <end position="1015"/>
    </location>
</feature>
<protein>
    <recommendedName>
        <fullName evidence="2">histidine kinase</fullName>
        <ecNumber evidence="2">2.7.13.3</ecNumber>
    </recommendedName>
</protein>
<dbReference type="Pfam" id="PF02518">
    <property type="entry name" value="HATPase_c"/>
    <property type="match status" value="1"/>
</dbReference>
<dbReference type="InterPro" id="IPR000700">
    <property type="entry name" value="PAS-assoc_C"/>
</dbReference>
<dbReference type="PRINTS" id="PR00344">
    <property type="entry name" value="BCTRLSENSOR"/>
</dbReference>
<dbReference type="PROSITE" id="PS50110">
    <property type="entry name" value="RESPONSE_REGULATORY"/>
    <property type="match status" value="1"/>
</dbReference>
<dbReference type="SMART" id="SM00091">
    <property type="entry name" value="PAS"/>
    <property type="match status" value="3"/>
</dbReference>
<dbReference type="eggNOG" id="COG2984">
    <property type="taxonomic scope" value="Bacteria"/>
</dbReference>
<dbReference type="PANTHER" id="PTHR43065:SF42">
    <property type="entry name" value="TWO-COMPONENT SENSOR PPRA"/>
    <property type="match status" value="1"/>
</dbReference>
<evidence type="ECO:0000313" key="10">
    <source>
        <dbReference type="EMBL" id="ABB40027.1"/>
    </source>
</evidence>
<dbReference type="PROSITE" id="PS50109">
    <property type="entry name" value="HIS_KIN"/>
    <property type="match status" value="1"/>
</dbReference>
<keyword evidence="10" id="KW-0808">Transferase</keyword>
<dbReference type="SMART" id="SM00086">
    <property type="entry name" value="PAC"/>
    <property type="match status" value="3"/>
</dbReference>
<reference evidence="10 11" key="1">
    <citation type="journal article" date="2011" name="J. Bacteriol.">
        <title>Complete genome sequence and updated annotation of Desulfovibrio alaskensis G20.</title>
        <authorList>
            <person name="Hauser L.J."/>
            <person name="Land M.L."/>
            <person name="Brown S.D."/>
            <person name="Larimer F."/>
            <person name="Keller K.L."/>
            <person name="Rapp-Giles B.J."/>
            <person name="Price M.N."/>
            <person name="Lin M."/>
            <person name="Bruce D.C."/>
            <person name="Detter J.C."/>
            <person name="Tapia R."/>
            <person name="Han C.S."/>
            <person name="Goodwin L.A."/>
            <person name="Cheng J.F."/>
            <person name="Pitluck S."/>
            <person name="Copeland A."/>
            <person name="Lucas S."/>
            <person name="Nolan M."/>
            <person name="Lapidus A.L."/>
            <person name="Palumbo A.V."/>
            <person name="Wall J.D."/>
        </authorList>
    </citation>
    <scope>NUCLEOTIDE SEQUENCE [LARGE SCALE GENOMIC DNA]</scope>
    <source>
        <strain evidence="11">ATCC BAA 1058 / DSM 17464 / G20</strain>
    </source>
</reference>
<evidence type="ECO:0000256" key="3">
    <source>
        <dbReference type="ARBA" id="ARBA00022553"/>
    </source>
</evidence>
<dbReference type="InterPro" id="IPR013656">
    <property type="entry name" value="PAS_4"/>
</dbReference>
<dbReference type="eggNOG" id="COG3852">
    <property type="taxonomic scope" value="Bacteria"/>
</dbReference>
<evidence type="ECO:0000256" key="1">
    <source>
        <dbReference type="ARBA" id="ARBA00000085"/>
    </source>
</evidence>
<dbReference type="SUPFAM" id="SSF55785">
    <property type="entry name" value="PYP-like sensor domain (PAS domain)"/>
    <property type="match status" value="3"/>
</dbReference>
<dbReference type="CDD" id="cd00156">
    <property type="entry name" value="REC"/>
    <property type="match status" value="1"/>
</dbReference>
<dbReference type="HOGENOM" id="CLU_000445_89_20_7"/>
<dbReference type="SUPFAM" id="SSF47384">
    <property type="entry name" value="Homodimeric domain of signal transducing histidine kinase"/>
    <property type="match status" value="1"/>
</dbReference>
<proteinExistence type="predicted"/>
<dbReference type="Pfam" id="PF00512">
    <property type="entry name" value="HisKA"/>
    <property type="match status" value="1"/>
</dbReference>
<keyword evidence="10" id="KW-0418">Kinase</keyword>
<dbReference type="Gene3D" id="3.30.565.10">
    <property type="entry name" value="Histidine kinase-like ATPase, C-terminal domain"/>
    <property type="match status" value="1"/>
</dbReference>
<evidence type="ECO:0000256" key="5">
    <source>
        <dbReference type="SAM" id="Phobius"/>
    </source>
</evidence>
<dbReference type="eggNOG" id="COG2202">
    <property type="taxonomic scope" value="Bacteria"/>
</dbReference>
<keyword evidence="3 4" id="KW-0597">Phosphoprotein</keyword>
<keyword evidence="5" id="KW-0472">Membrane</keyword>
<dbReference type="Gene3D" id="3.40.50.2300">
    <property type="match status" value="3"/>
</dbReference>
<dbReference type="SMART" id="SM00388">
    <property type="entry name" value="HisKA"/>
    <property type="match status" value="1"/>
</dbReference>
<dbReference type="InterPro" id="IPR001610">
    <property type="entry name" value="PAC"/>
</dbReference>
<feature type="domain" description="Response regulatory" evidence="7">
    <location>
        <begin position="1035"/>
        <end position="1150"/>
    </location>
</feature>
<dbReference type="GO" id="GO:0000155">
    <property type="term" value="F:phosphorelay sensor kinase activity"/>
    <property type="evidence" value="ECO:0007669"/>
    <property type="project" value="InterPro"/>
</dbReference>
<evidence type="ECO:0000259" key="7">
    <source>
        <dbReference type="PROSITE" id="PS50110"/>
    </source>
</evidence>
<dbReference type="EC" id="2.7.13.3" evidence="2"/>
<dbReference type="CDD" id="cd00130">
    <property type="entry name" value="PAS"/>
    <property type="match status" value="2"/>
</dbReference>
<dbReference type="SMART" id="SM00448">
    <property type="entry name" value="REC"/>
    <property type="match status" value="1"/>
</dbReference>
<dbReference type="RefSeq" id="WP_011368978.1">
    <property type="nucleotide sequence ID" value="NC_007519.1"/>
</dbReference>
<dbReference type="Pfam" id="PF13188">
    <property type="entry name" value="PAS_8"/>
    <property type="match status" value="1"/>
</dbReference>
<keyword evidence="5" id="KW-1133">Transmembrane helix</keyword>
<dbReference type="SUPFAM" id="SSF52172">
    <property type="entry name" value="CheY-like"/>
    <property type="match status" value="1"/>
</dbReference>
<dbReference type="EMBL" id="CP000112">
    <property type="protein sequence ID" value="ABB40027.1"/>
    <property type="molecule type" value="Genomic_DNA"/>
</dbReference>
<evidence type="ECO:0000259" key="6">
    <source>
        <dbReference type="PROSITE" id="PS50109"/>
    </source>
</evidence>
<keyword evidence="5" id="KW-0812">Transmembrane</keyword>
<evidence type="ECO:0000259" key="8">
    <source>
        <dbReference type="PROSITE" id="PS50112"/>
    </source>
</evidence>
<dbReference type="InterPro" id="IPR005467">
    <property type="entry name" value="His_kinase_dom"/>
</dbReference>
<sequence>MTRTANHVFRHAPCQPATPRRAVCATAVFVLFLLVTVFWVSTACAQQDRRRNVLFLNSYHNGYSWSDKILEGVKDVFAAQDRYNIVLQVEYMDSKKFHYEDTVQTLFRLYRDKFRGKHFDVIISSDNISFNFLQQFRDTLFPGVPVIFSGLNDFHREGLSLKGYSGVTEEYDVAANLELAMRLHPQMKRMVVIGDTSVTGVAISNQIKKALPVVQDKLEVEFWYEYRLEDMLNKVRHQGPDTFFYFIPMYRDIDGQFYSAQELLEKVHANSDAPLYSNWEFLLGHGIVGGKLISGVRHGMVAARMAMQVLDGTPVDDIPIMSDPEAADSEAFIFDYNELRRLFITQEQLPAGARLINEPSRFYELNKQVFWTIIISMVLLSVILVVLVMNILEKRRVEQKIKDQLSFLRLLMDTIPLPIFTKDTTGSFLQCNKAFEDFFGVDRQSLLGLAGNPDNLAVRALTDPVDVDMLRRPSVEIYDKTIEGPDGLPRNIILHKATHNNARGEVVGLVGVVFDYTARRRAEDSLRAAEEKYRSIFEGSPLGIFRIRPRDSFIDLNPALARMAGFENPDQLVQTLPQDIDRLLEQMAATSSSSGDVIDFEHTFTRGDGTAITAHITLRVARDRNGDIVLLEGYAENVTQRKLAEQALSESQRMLQLVLDNIPQLVSWKDASLRYIGANRSFAQFFGIAELEDAIGRTDVEILPDEAQALRLREEDEEVIRSNTPRYRYKWSTTAADGKSVWLETNRVPLHDEQGHVVGLLTTAEDVTQKINLERQLLQSQKMEAIGTLAGGISHDFNNILTSIINSVELALSDVEAASITFNDLMRALKAAQRGSHLVKQILTFSRPSVEGFVTTDINEALNEAVGLIKASLPRNIEIRLAVPPRPSFIHADPTQIHQVIMNLCTNSFQALRETGGAMDINLEQEPVPEETAQELAISAGNYLKLTVSDNGPGIPQVILDKIFDPFFTTKGKTEGTGLGLAVVHGIVKAHRGAVRVSSDPFRRTAFEVWLPMLDAEGAPLPISDAGDLRGGDERILFVEDDDDQLHTIPRVLESLGFTVRALKSPSHAAQLLRENPSAYDLVITDFDMPETNGLELADEIGDIAPRVPVIMVSGRDVAAEGALAFPNIKAIVPKPYNRNILSETIRKVLG</sequence>
<dbReference type="PROSITE" id="PS50112">
    <property type="entry name" value="PAS"/>
    <property type="match status" value="1"/>
</dbReference>
<evidence type="ECO:0000259" key="9">
    <source>
        <dbReference type="PROSITE" id="PS50113"/>
    </source>
</evidence>
<feature type="domain" description="PAC" evidence="9">
    <location>
        <begin position="598"/>
        <end position="650"/>
    </location>
</feature>
<feature type="transmembrane region" description="Helical" evidence="5">
    <location>
        <begin position="369"/>
        <end position="392"/>
    </location>
</feature>
<dbReference type="InterPro" id="IPR036097">
    <property type="entry name" value="HisK_dim/P_sf"/>
</dbReference>
<feature type="modified residue" description="4-aspartylphosphate" evidence="4">
    <location>
        <position position="1086"/>
    </location>
</feature>
<dbReference type="eggNOG" id="COG0784">
    <property type="taxonomic scope" value="Bacteria"/>
</dbReference>
<dbReference type="AlphaFoldDB" id="Q30WB9"/>